<dbReference type="SUPFAM" id="SSF52218">
    <property type="entry name" value="Flavoproteins"/>
    <property type="match status" value="1"/>
</dbReference>
<accession>A0A7X2RXI7</accession>
<gene>
    <name evidence="4" type="ORF">GIR22_24425</name>
</gene>
<comment type="caution">
    <text evidence="4">The sequence shown here is derived from an EMBL/GenBank/DDBJ whole genome shotgun (WGS) entry which is preliminary data.</text>
</comment>
<evidence type="ECO:0000313" key="4">
    <source>
        <dbReference type="EMBL" id="MTD22281.1"/>
    </source>
</evidence>
<dbReference type="InterPro" id="IPR051545">
    <property type="entry name" value="NAD(P)H_dehydrogenase_qn"/>
</dbReference>
<dbReference type="GO" id="GO:0005829">
    <property type="term" value="C:cytosol"/>
    <property type="evidence" value="ECO:0007669"/>
    <property type="project" value="TreeGrafter"/>
</dbReference>
<comment type="similarity">
    <text evidence="1">Belongs to the NAD(P)H dehydrogenase (quinone) family.</text>
</comment>
<reference evidence="4 5" key="1">
    <citation type="submission" date="2019-11" db="EMBL/GenBank/DDBJ databases">
        <title>Pseudmonas karstica sp. nov. and Pseudomonas spelaei sp. nov. from caves.</title>
        <authorList>
            <person name="Zeman M."/>
        </authorList>
    </citation>
    <scope>NUCLEOTIDE SEQUENCE [LARGE SCALE GENOMIC DNA]</scope>
    <source>
        <strain evidence="4 5">CCM 7891</strain>
    </source>
</reference>
<dbReference type="Pfam" id="PF02525">
    <property type="entry name" value="Flavodoxin_2"/>
    <property type="match status" value="1"/>
</dbReference>
<evidence type="ECO:0000256" key="1">
    <source>
        <dbReference type="ARBA" id="ARBA00006252"/>
    </source>
</evidence>
<dbReference type="Proteomes" id="UP000431485">
    <property type="component" value="Unassembled WGS sequence"/>
</dbReference>
<dbReference type="PANTHER" id="PTHR10204:SF34">
    <property type="entry name" value="NAD(P)H DEHYDROGENASE [QUINONE] 1 ISOFORM 1"/>
    <property type="match status" value="1"/>
</dbReference>
<evidence type="ECO:0000313" key="5">
    <source>
        <dbReference type="Proteomes" id="UP000431485"/>
    </source>
</evidence>
<dbReference type="RefSeq" id="WP_154745843.1">
    <property type="nucleotide sequence ID" value="NZ_JBHSTG010000052.1"/>
</dbReference>
<organism evidence="4 5">
    <name type="scientific">Pseudomonas karstica</name>
    <dbReference type="NCBI Taxonomy" id="1055468"/>
    <lineage>
        <taxon>Bacteria</taxon>
        <taxon>Pseudomonadati</taxon>
        <taxon>Pseudomonadota</taxon>
        <taxon>Gammaproteobacteria</taxon>
        <taxon>Pseudomonadales</taxon>
        <taxon>Pseudomonadaceae</taxon>
        <taxon>Pseudomonas</taxon>
    </lineage>
</organism>
<keyword evidence="5" id="KW-1185">Reference proteome</keyword>
<keyword evidence="2" id="KW-0560">Oxidoreductase</keyword>
<dbReference type="InterPro" id="IPR003680">
    <property type="entry name" value="Flavodoxin_fold"/>
</dbReference>
<evidence type="ECO:0000259" key="3">
    <source>
        <dbReference type="Pfam" id="PF02525"/>
    </source>
</evidence>
<sequence>MHALIVVAHHDPRSLTHSLAAHVAAGLAAEGHTFETADLADEGFDPRFSAADHAVHRTQATPPADVLAEQARIDRADALVLVYPVYWWSMPGLLKGWVDRVFTNGWALEYDMQTTKLVKKLGRLQVHLLGVGGADEGTFERHGYATAMSTQIDHGIFDYCGAKVVSSQLLLESEVREPKVHLQAAWRTGQEMFATSTLNQAAVLSR</sequence>
<protein>
    <submittedName>
        <fullName evidence="4">Flavodoxin family protein</fullName>
    </submittedName>
</protein>
<dbReference type="OrthoDB" id="9798454at2"/>
<dbReference type="InterPro" id="IPR029039">
    <property type="entry name" value="Flavoprotein-like_sf"/>
</dbReference>
<name>A0A7X2RXI7_9PSED</name>
<dbReference type="EMBL" id="WLYI01000049">
    <property type="protein sequence ID" value="MTD22281.1"/>
    <property type="molecule type" value="Genomic_DNA"/>
</dbReference>
<dbReference type="GO" id="GO:0003955">
    <property type="term" value="F:NAD(P)H dehydrogenase (quinone) activity"/>
    <property type="evidence" value="ECO:0007669"/>
    <property type="project" value="TreeGrafter"/>
</dbReference>
<dbReference type="Gene3D" id="3.40.50.360">
    <property type="match status" value="1"/>
</dbReference>
<proteinExistence type="inferred from homology"/>
<dbReference type="FunFam" id="3.40.50.360:FF:000063">
    <property type="entry name" value="Probable NAD(P)H dehydrogenase"/>
    <property type="match status" value="1"/>
</dbReference>
<evidence type="ECO:0000256" key="2">
    <source>
        <dbReference type="ARBA" id="ARBA00023002"/>
    </source>
</evidence>
<dbReference type="PANTHER" id="PTHR10204">
    <property type="entry name" value="NAD P H OXIDOREDUCTASE-RELATED"/>
    <property type="match status" value="1"/>
</dbReference>
<dbReference type="AlphaFoldDB" id="A0A7X2RXI7"/>
<feature type="domain" description="Flavodoxin-like fold" evidence="3">
    <location>
        <begin position="1"/>
        <end position="177"/>
    </location>
</feature>